<dbReference type="EMBL" id="VTWT01000002">
    <property type="protein sequence ID" value="KAA9340734.1"/>
    <property type="molecule type" value="Genomic_DNA"/>
</dbReference>
<evidence type="ECO:0008006" key="3">
    <source>
        <dbReference type="Google" id="ProtNLM"/>
    </source>
</evidence>
<gene>
    <name evidence="1" type="ORF">F0P94_04720</name>
</gene>
<proteinExistence type="predicted"/>
<organism evidence="1 2">
    <name type="scientific">Adhaeribacter soli</name>
    <dbReference type="NCBI Taxonomy" id="2607655"/>
    <lineage>
        <taxon>Bacteria</taxon>
        <taxon>Pseudomonadati</taxon>
        <taxon>Bacteroidota</taxon>
        <taxon>Cytophagia</taxon>
        <taxon>Cytophagales</taxon>
        <taxon>Hymenobacteraceae</taxon>
        <taxon>Adhaeribacter</taxon>
    </lineage>
</organism>
<dbReference type="InterPro" id="IPR027417">
    <property type="entry name" value="P-loop_NTPase"/>
</dbReference>
<dbReference type="AlphaFoldDB" id="A0A5N1J4E7"/>
<dbReference type="SUPFAM" id="SSF52540">
    <property type="entry name" value="P-loop containing nucleoside triphosphate hydrolases"/>
    <property type="match status" value="1"/>
</dbReference>
<evidence type="ECO:0000313" key="1">
    <source>
        <dbReference type="EMBL" id="KAA9340734.1"/>
    </source>
</evidence>
<reference evidence="1 2" key="1">
    <citation type="submission" date="2019-09" db="EMBL/GenBank/DDBJ databases">
        <title>Genome sequence of Adhaeribacter sp. M2.</title>
        <authorList>
            <person name="Srinivasan S."/>
        </authorList>
    </citation>
    <scope>NUCLEOTIDE SEQUENCE [LARGE SCALE GENOMIC DNA]</scope>
    <source>
        <strain evidence="1 2">M2</strain>
    </source>
</reference>
<comment type="caution">
    <text evidence="1">The sequence shown here is derived from an EMBL/GenBank/DDBJ whole genome shotgun (WGS) entry which is preliminary data.</text>
</comment>
<accession>A0A5N1J4E7</accession>
<dbReference type="Proteomes" id="UP000326570">
    <property type="component" value="Unassembled WGS sequence"/>
</dbReference>
<evidence type="ECO:0000313" key="2">
    <source>
        <dbReference type="Proteomes" id="UP000326570"/>
    </source>
</evidence>
<protein>
    <recommendedName>
        <fullName evidence="3">KAP NTPase domain-containing protein</fullName>
    </recommendedName>
</protein>
<sequence>MQQERTEQEISNAEKEIIQELIDGPAKDFATHLVQEGNDRIIFSARYGTGKTTFLNSFFKDQDRHCSTFKRYNVIHLSPVNYSVATNEDIFKYIKFDILCKLVLNYKEIIIDNEKVVGSIIPLLKGFSVENLTQLLSPLFILASKVSKFEAEGPGAKLTIGLMELAKKLYEHVKAERKGKKTNQTQIQTFINTLTEQEGSIYEENFYTNLIRQFLVELKAEKRDEKIKENILIIDDLDRIDPHHIFRIFNVFAAHLENYTWEKYPNKFGFDKIIFVCDINNIKSIYDHIYGSGVDFRGYINKFYARNIFNFNIEKYLLKILNEIIYSISIESDTRGSTEFFNYHSDLRTELTELLLPFLQTHLITLRDLLKFKKINLSSREVTFEKNNSPSPIQARSEEIIGISIIEYLATIFGSLKNFEDAIENLHSIPNQSLYSYKGNIDGFILIIVSYSSHKFKIYSEVDQPTKKGLYMFKLLQNEKFRYFYPDNTNNRSIGIDHKRFSLLLEGIDLLKAKRII</sequence>
<name>A0A5N1J4E7_9BACT</name>
<keyword evidence="2" id="KW-1185">Reference proteome</keyword>